<accession>A0A1Y1WZW5</accession>
<evidence type="ECO:0000256" key="2">
    <source>
        <dbReference type="SAM" id="MobiDB-lite"/>
    </source>
</evidence>
<keyword evidence="4" id="KW-1185">Reference proteome</keyword>
<keyword evidence="1" id="KW-0175">Coiled coil</keyword>
<reference evidence="3 4" key="2">
    <citation type="submission" date="2016-08" db="EMBL/GenBank/DDBJ databases">
        <title>Pervasive Adenine N6-methylation of Active Genes in Fungi.</title>
        <authorList>
            <consortium name="DOE Joint Genome Institute"/>
            <person name="Mondo S.J."/>
            <person name="Dannebaum R.O."/>
            <person name="Kuo R.C."/>
            <person name="Labutti K."/>
            <person name="Haridas S."/>
            <person name="Kuo A."/>
            <person name="Salamov A."/>
            <person name="Ahrendt S.R."/>
            <person name="Lipzen A."/>
            <person name="Sullivan W."/>
            <person name="Andreopoulos W.B."/>
            <person name="Clum A."/>
            <person name="Lindquist E."/>
            <person name="Daum C."/>
            <person name="Ramamoorthy G.K."/>
            <person name="Gryganskyi A."/>
            <person name="Culley D."/>
            <person name="Magnuson J.K."/>
            <person name="James T.Y."/>
            <person name="O'Malley M.A."/>
            <person name="Stajich J.E."/>
            <person name="Spatafora J.W."/>
            <person name="Visel A."/>
            <person name="Grigoriev I.V."/>
        </authorList>
    </citation>
    <scope>NUCLEOTIDE SEQUENCE [LARGE SCALE GENOMIC DNA]</scope>
    <source>
        <strain evidence="3 4">S4</strain>
    </source>
</reference>
<dbReference type="EMBL" id="MCFG01000200">
    <property type="protein sequence ID" value="ORX78726.1"/>
    <property type="molecule type" value="Genomic_DNA"/>
</dbReference>
<name>A0A1Y1WZW5_9FUNG</name>
<gene>
    <name evidence="3" type="ORF">BCR32DRAFT_282029</name>
</gene>
<evidence type="ECO:0000313" key="4">
    <source>
        <dbReference type="Proteomes" id="UP000193944"/>
    </source>
</evidence>
<feature type="region of interest" description="Disordered" evidence="2">
    <location>
        <begin position="1"/>
        <end position="26"/>
    </location>
</feature>
<evidence type="ECO:0000313" key="3">
    <source>
        <dbReference type="EMBL" id="ORX78726.1"/>
    </source>
</evidence>
<proteinExistence type="predicted"/>
<dbReference type="Proteomes" id="UP000193944">
    <property type="component" value="Unassembled WGS sequence"/>
</dbReference>
<feature type="compositionally biased region" description="Low complexity" evidence="2">
    <location>
        <begin position="13"/>
        <end position="26"/>
    </location>
</feature>
<sequence>MAPIRRSKYFAATGGSSSSSSNNTGNEDFCIRNYPHLILSDGEEEEKYLNHELYALAQEFERHNNAIRRTRDRMRKLYERREQLRIKRAVQRREKEIREKLETKWIPDIEEVAKNSAKIQKNLLENISAIATTSEEENSNNPSKKPKIGILLEDWEELD</sequence>
<comment type="caution">
    <text evidence="3">The sequence shown here is derived from an EMBL/GenBank/DDBJ whole genome shotgun (WGS) entry which is preliminary data.</text>
</comment>
<evidence type="ECO:0000256" key="1">
    <source>
        <dbReference type="SAM" id="Coils"/>
    </source>
</evidence>
<protein>
    <submittedName>
        <fullName evidence="3">Uncharacterized protein</fullName>
    </submittedName>
</protein>
<reference evidence="3 4" key="1">
    <citation type="submission" date="2016-08" db="EMBL/GenBank/DDBJ databases">
        <title>A Parts List for Fungal Cellulosomes Revealed by Comparative Genomics.</title>
        <authorList>
            <consortium name="DOE Joint Genome Institute"/>
            <person name="Haitjema C.H."/>
            <person name="Gilmore S.P."/>
            <person name="Henske J.K."/>
            <person name="Solomon K.V."/>
            <person name="De Groot R."/>
            <person name="Kuo A."/>
            <person name="Mondo S.J."/>
            <person name="Salamov A.A."/>
            <person name="Labutti K."/>
            <person name="Zhao Z."/>
            <person name="Chiniquy J."/>
            <person name="Barry K."/>
            <person name="Brewer H.M."/>
            <person name="Purvine S.O."/>
            <person name="Wright A.T."/>
            <person name="Boxma B."/>
            <person name="Van Alen T."/>
            <person name="Hackstein J.H."/>
            <person name="Baker S.E."/>
            <person name="Grigoriev I.V."/>
            <person name="O'Malley M.A."/>
        </authorList>
    </citation>
    <scope>NUCLEOTIDE SEQUENCE [LARGE SCALE GENOMIC DNA]</scope>
    <source>
        <strain evidence="3 4">S4</strain>
    </source>
</reference>
<dbReference type="AlphaFoldDB" id="A0A1Y1WZW5"/>
<organism evidence="3 4">
    <name type="scientific">Anaeromyces robustus</name>
    <dbReference type="NCBI Taxonomy" id="1754192"/>
    <lineage>
        <taxon>Eukaryota</taxon>
        <taxon>Fungi</taxon>
        <taxon>Fungi incertae sedis</taxon>
        <taxon>Chytridiomycota</taxon>
        <taxon>Chytridiomycota incertae sedis</taxon>
        <taxon>Neocallimastigomycetes</taxon>
        <taxon>Neocallimastigales</taxon>
        <taxon>Neocallimastigaceae</taxon>
        <taxon>Anaeromyces</taxon>
    </lineage>
</organism>
<feature type="coiled-coil region" evidence="1">
    <location>
        <begin position="60"/>
        <end position="94"/>
    </location>
</feature>